<organism evidence="2 3">
    <name type="scientific">Tetrahymena thermophila (strain SB210)</name>
    <dbReference type="NCBI Taxonomy" id="312017"/>
    <lineage>
        <taxon>Eukaryota</taxon>
        <taxon>Sar</taxon>
        <taxon>Alveolata</taxon>
        <taxon>Ciliophora</taxon>
        <taxon>Intramacronucleata</taxon>
        <taxon>Oligohymenophorea</taxon>
        <taxon>Hymenostomatida</taxon>
        <taxon>Tetrahymenina</taxon>
        <taxon>Tetrahymenidae</taxon>
        <taxon>Tetrahymena</taxon>
    </lineage>
</organism>
<dbReference type="GeneID" id="7825858"/>
<feature type="transmembrane region" description="Helical" evidence="1">
    <location>
        <begin position="212"/>
        <end position="231"/>
    </location>
</feature>
<feature type="transmembrane region" description="Helical" evidence="1">
    <location>
        <begin position="90"/>
        <end position="112"/>
    </location>
</feature>
<accession>Q23QK9</accession>
<dbReference type="Proteomes" id="UP000009168">
    <property type="component" value="Unassembled WGS sequence"/>
</dbReference>
<evidence type="ECO:0000313" key="3">
    <source>
        <dbReference type="Proteomes" id="UP000009168"/>
    </source>
</evidence>
<feature type="transmembrane region" description="Helical" evidence="1">
    <location>
        <begin position="2072"/>
        <end position="2097"/>
    </location>
</feature>
<dbReference type="EMBL" id="GG662647">
    <property type="protein sequence ID" value="EAR98879.3"/>
    <property type="molecule type" value="Genomic_DNA"/>
</dbReference>
<name>Q23QK9_TETTS</name>
<dbReference type="RefSeq" id="XP_001019124.3">
    <property type="nucleotide sequence ID" value="XM_001019124.3"/>
</dbReference>
<feature type="transmembrane region" description="Helical" evidence="1">
    <location>
        <begin position="174"/>
        <end position="191"/>
    </location>
</feature>
<feature type="transmembrane region" description="Helical" evidence="1">
    <location>
        <begin position="237"/>
        <end position="255"/>
    </location>
</feature>
<protein>
    <submittedName>
        <fullName evidence="2">Transmembrane protein, putative</fullName>
    </submittedName>
</protein>
<dbReference type="InterPro" id="IPR052994">
    <property type="entry name" value="Tiny_macrocysts_regulators"/>
</dbReference>
<keyword evidence="1" id="KW-0472">Membrane</keyword>
<keyword evidence="1 2" id="KW-0812">Transmembrane</keyword>
<feature type="transmembrane region" description="Helical" evidence="1">
    <location>
        <begin position="1739"/>
        <end position="1762"/>
    </location>
</feature>
<dbReference type="KEGG" id="tet:TTHERM_00255700"/>
<sequence length="2136" mass="250387">MIQQDSRQSKRTRYFQKFYTEEIYRLAHAYSRDKPWIAVLIVVKQASIFFFSVSTQFNDIVNSDSNFDFLKQNGIVGYLDNDTLMQNLNYILFSLNACLIVYIFLVFLRFLFKCKSIESKEQINQKLNTNYLNEERANDKSSLTDKLFSFFIIIYQHFLYIPSIFLSLHRFSDSITAIALTIIAIFLNLIVSDVDYNYEIKSVNYLARPFSYTYFSFRVIPEIFFFIGIIFSPKGQSAILACYQLSSGFISFFYSDYYNRISQYLNVFMHITLFCLSVIIQAGISFKFPQNLISHMFIVFLPLCYKVTQYTIQKYYQIIDDSIQMLVSEKYNEAIKLDKIVRMNLFNEVPDSRQSEKEEIKLMNLVSKSQQNQFNPIFKFLERFNLNLKSIQKAQDFQHESNKFKKQEQQVVKKQILQIITESFKKSFKEKNRKKESIFQQQLNYFVFLIEITQSHRIYWIQFLQLSMAKKLSIKQIQLFNSIHSIFLKQRAINRKLMGRANPFDCSYLEVIVFEKRLEYSYNLFDQAIKVKLELLNMMKCKEIEVTMLVKKIELFQELKARLKINLNTLCLMNDESLDLLNIQALFLENLAFSEKDINLMQINKYRRKHQARLNQKYLNYEEDLVSSTINSDRFDEKTCIIFATYKDQRNILINEVSSNFQDIFQYTTNNDVKGHSIDSIIPHHFQSFHNKYIENYLEEEISYCVEDDAQEIPQNSQSQQNENEEAENLEVLDKTKNNQFQKLDKKLLSQNNQKILTRGCRMNNQIIFAQLNPIFILPVRIDIRINQIYETKAFGLTAKIKHINDQFDYILFDEKSLNTIGMTEKIHYTLFPYQESLQKINIRKVFPFLIGTQETGENSLNKHQNQQEVQQREKYHINLAQGGEELLKQTSSNIIKKKQKINFIVIQPIDTMKTTTTAITSSLSLKKSQAKIKSLKQMKTTAQASFKDLNSYNFFFVELTLHKVKYTGIENVSYIEIQKMRQLNFNEQASFILQQVKNPKKQTFYHQLFFQYELDRIIQELEQKALIQNIQVNHSQLTSSLQAISALNPLNHQISSNNQISTAGSSFNNISNQYQSNNQAAKNKQLSLTIEDSSNLENLKHKSSNLAVEQPIIKEQEEDDYSLIHSEVQQTQIDNRKNLEFNQTQPSFLIQQKQAAGNNNLIYQNDQSLKTQDQIQELYQFQDESAFINQMQNSQFQYNQQNNNIQILDNNQNYSSLIEKSVNNEISFMNANQYTNQNIINQNLNDVNISYNKTNVQNNISAADVSKLELIQKNQNNYYSYNQSLQKQQEMLMSPSTQAIFSPTSTEKIMNFPINSPLNSQQNFMSNQNLNSNKLTTAGQMSQNFIIMSPHSPQQSSQQLVLDSNTMKNNNFNKKHLKFTSDNFLSPKLPEETENQIIKSDIFNKLSPDSKQVAQKNTYDNKIINEQFNENYMNLNAPRQTDQKEKYNNNIYNPQIVKKAQGNLSLSSPSGENYYQYAKKEDKLTKKQKVQDIQYDIASTNSKDSSSASAKRQLQQIMADKSILQVIKGMNLIGIVCFATMISITWVQYTQMYQNLSSSNQDYQVFDFPTKYQSSLSEVLKYQNTLYLLKYSTQLKFDSPAAKQLFQNTTTLNKWGTFNVINQMIIEMQRASIERKVFVLMRETYFLFSIGQYYNTSQLTGTSSIPSQLVAINYNSSLSYGLTMAYQHVFRYINNLGNGRPEYYLIDNQLKEIEKLKSVQNEMLTQQQDKQNQIQNQLTVLMVVIIVINAGCLGIIIPLYYHIQKERDIILQLFATFSTQKIDFLIKKIQKSYFSFKTQSLYSTKNSQSLKQTVVQFQAMNNEKDLRKQNISTMTKLPRFNLKINISTLLIFVVIICYPIINKIVTQDYLDKSILDLQTMMKVYLLRSYLLENIGMDFNILVMKINPTLKPMSPTIYYDYLNNLIQQQQQINDDIQWIVNSQFQDKRYNQDLYSSFFFSAFKSNLCELFDKYPQFNTNSTKIDTKICQGTQQGFLMQGLQVAYKHSLQLFPQLYNIFNLADTNQSLIQVQAFLSAFNIQDYTIYTEFLDETIISLNQFIITQGNNFYNQIILFQTILISIQMVIMVLVFLLGWLSFSRHLNDSLHQTKNYLQILDINTLIENTYILTYIKKNTII</sequence>
<reference evidence="3" key="1">
    <citation type="journal article" date="2006" name="PLoS Biol.">
        <title>Macronuclear genome sequence of the ciliate Tetrahymena thermophila, a model eukaryote.</title>
        <authorList>
            <person name="Eisen J.A."/>
            <person name="Coyne R.S."/>
            <person name="Wu M."/>
            <person name="Wu D."/>
            <person name="Thiagarajan M."/>
            <person name="Wortman J.R."/>
            <person name="Badger J.H."/>
            <person name="Ren Q."/>
            <person name="Amedeo P."/>
            <person name="Jones K.M."/>
            <person name="Tallon L.J."/>
            <person name="Delcher A.L."/>
            <person name="Salzberg S.L."/>
            <person name="Silva J.C."/>
            <person name="Haas B.J."/>
            <person name="Majoros W.H."/>
            <person name="Farzad M."/>
            <person name="Carlton J.M."/>
            <person name="Smith R.K. Jr."/>
            <person name="Garg J."/>
            <person name="Pearlman R.E."/>
            <person name="Karrer K.M."/>
            <person name="Sun L."/>
            <person name="Manning G."/>
            <person name="Elde N.C."/>
            <person name="Turkewitz A.P."/>
            <person name="Asai D.J."/>
            <person name="Wilkes D.E."/>
            <person name="Wang Y."/>
            <person name="Cai H."/>
            <person name="Collins K."/>
            <person name="Stewart B.A."/>
            <person name="Lee S.R."/>
            <person name="Wilamowska K."/>
            <person name="Weinberg Z."/>
            <person name="Ruzzo W.L."/>
            <person name="Wloga D."/>
            <person name="Gaertig J."/>
            <person name="Frankel J."/>
            <person name="Tsao C.-C."/>
            <person name="Gorovsky M.A."/>
            <person name="Keeling P.J."/>
            <person name="Waller R.F."/>
            <person name="Patron N.J."/>
            <person name="Cherry J.M."/>
            <person name="Stover N.A."/>
            <person name="Krieger C.J."/>
            <person name="del Toro C."/>
            <person name="Ryder H.F."/>
            <person name="Williamson S.C."/>
            <person name="Barbeau R.A."/>
            <person name="Hamilton E.P."/>
            <person name="Orias E."/>
        </authorList>
    </citation>
    <scope>NUCLEOTIDE SEQUENCE [LARGE SCALE GENOMIC DNA]</scope>
    <source>
        <strain evidence="3">SB210</strain>
    </source>
</reference>
<proteinExistence type="predicted"/>
<keyword evidence="1" id="KW-1133">Transmembrane helix</keyword>
<evidence type="ECO:0000313" key="2">
    <source>
        <dbReference type="EMBL" id="EAR98879.3"/>
    </source>
</evidence>
<gene>
    <name evidence="2" type="ORF">TTHERM_00255700</name>
</gene>
<evidence type="ECO:0000256" key="1">
    <source>
        <dbReference type="SAM" id="Phobius"/>
    </source>
</evidence>
<feature type="transmembrane region" description="Helical" evidence="1">
    <location>
        <begin position="35"/>
        <end position="53"/>
    </location>
</feature>
<feature type="transmembrane region" description="Helical" evidence="1">
    <location>
        <begin position="147"/>
        <end position="168"/>
    </location>
</feature>
<dbReference type="PANTHER" id="PTHR31600:SF2">
    <property type="entry name" value="GAMETE ENRICHED GENE 10 PROTEIN-RELATED"/>
    <property type="match status" value="1"/>
</dbReference>
<feature type="transmembrane region" description="Helical" evidence="1">
    <location>
        <begin position="1843"/>
        <end position="1862"/>
    </location>
</feature>
<keyword evidence="3" id="KW-1185">Reference proteome</keyword>
<dbReference type="HOGENOM" id="CLU_003064_0_0_1"/>
<dbReference type="PANTHER" id="PTHR31600">
    <property type="entry name" value="TINY MACROCYSTS PROTEIN B-RELATED"/>
    <property type="match status" value="1"/>
</dbReference>
<dbReference type="InParanoid" id="Q23QK9"/>
<feature type="transmembrane region" description="Helical" evidence="1">
    <location>
        <begin position="267"/>
        <end position="286"/>
    </location>
</feature>